<dbReference type="PANTHER" id="PTHR39639:SF1">
    <property type="entry name" value="DUF262 DOMAIN-CONTAINING PROTEIN"/>
    <property type="match status" value="1"/>
</dbReference>
<dbReference type="AlphaFoldDB" id="A0A132EEX2"/>
<accession>A0A132EEX2</accession>
<dbReference type="Pfam" id="PF03235">
    <property type="entry name" value="GmrSD_N"/>
    <property type="match status" value="1"/>
</dbReference>
<proteinExistence type="predicted"/>
<evidence type="ECO:0000313" key="3">
    <source>
        <dbReference type="Proteomes" id="UP000062912"/>
    </source>
</evidence>
<gene>
    <name evidence="2" type="ORF">WT56_00135</name>
</gene>
<dbReference type="InterPro" id="IPR004919">
    <property type="entry name" value="GmrSD_N"/>
</dbReference>
<dbReference type="RefSeq" id="WP_060242842.1">
    <property type="nucleotide sequence ID" value="NZ_LPJR01000034.1"/>
</dbReference>
<name>A0A132EEX2_9BURK</name>
<dbReference type="OrthoDB" id="3654724at2"/>
<comment type="caution">
    <text evidence="2">The sequence shown here is derived from an EMBL/GenBank/DDBJ whole genome shotgun (WGS) entry which is preliminary data.</text>
</comment>
<protein>
    <recommendedName>
        <fullName evidence="1">GmrSD restriction endonucleases N-terminal domain-containing protein</fullName>
    </recommendedName>
</protein>
<sequence>MATTARNQLRFITEEDKTAAEAQVRELQTDVDYETKEYTVELIVQKYLEGEPEDANELFVPTYQRDFVWHPDRQSKFIESVMLGLPIPYVFTASLAKDIDSDEGRVEIVDGSQRIRTLAAFLNDELILDGLEKLSKLNGFRFSDIELSRQRKFKRRPIRVIELSEKATESVRRDIFERINTGSDELRAMEKRKGIFTGPFYDFIAECAALPLFNEVCPISYRKQRREEAEEMVLRYFAYADRYEQFNHSVRSFLDSYLKEHQHKFDKEKLLSRFVSMLEFVRDNFPFGFRKSPTNSSVPRVRFEAISVGVTLALQKDPELNASKQDIADWLASEEFSKHTVSDASNSRPKVKSRIEFVRDQLLRG</sequence>
<evidence type="ECO:0000259" key="1">
    <source>
        <dbReference type="Pfam" id="PF03235"/>
    </source>
</evidence>
<dbReference type="Proteomes" id="UP000062912">
    <property type="component" value="Unassembled WGS sequence"/>
</dbReference>
<organism evidence="2 3">
    <name type="scientific">Burkholderia pseudomultivorans</name>
    <dbReference type="NCBI Taxonomy" id="1207504"/>
    <lineage>
        <taxon>Bacteria</taxon>
        <taxon>Pseudomonadati</taxon>
        <taxon>Pseudomonadota</taxon>
        <taxon>Betaproteobacteria</taxon>
        <taxon>Burkholderiales</taxon>
        <taxon>Burkholderiaceae</taxon>
        <taxon>Burkholderia</taxon>
        <taxon>Burkholderia cepacia complex</taxon>
    </lineage>
</organism>
<evidence type="ECO:0000313" key="2">
    <source>
        <dbReference type="EMBL" id="KWF28729.1"/>
    </source>
</evidence>
<dbReference type="EMBL" id="LPJR01000034">
    <property type="protein sequence ID" value="KWF28729.1"/>
    <property type="molecule type" value="Genomic_DNA"/>
</dbReference>
<feature type="domain" description="GmrSD restriction endonucleases N-terminal" evidence="1">
    <location>
        <begin position="56"/>
        <end position="196"/>
    </location>
</feature>
<reference evidence="2 3" key="1">
    <citation type="submission" date="2015-11" db="EMBL/GenBank/DDBJ databases">
        <title>Expanding the genomic diversity of Burkholderia species for the development of highly accurate diagnostics.</title>
        <authorList>
            <person name="Sahl J."/>
            <person name="Keim P."/>
            <person name="Wagner D."/>
        </authorList>
    </citation>
    <scope>NUCLEOTIDE SEQUENCE [LARGE SCALE GENOMIC DNA]</scope>
    <source>
        <strain evidence="2 3">MSMB368WGS</strain>
    </source>
</reference>
<dbReference type="PANTHER" id="PTHR39639">
    <property type="entry name" value="CHROMOSOME 16, WHOLE GENOME SHOTGUN SEQUENCE"/>
    <property type="match status" value="1"/>
</dbReference>